<organism evidence="1 2">
    <name type="scientific">Tulasnella calospora MUT 4182</name>
    <dbReference type="NCBI Taxonomy" id="1051891"/>
    <lineage>
        <taxon>Eukaryota</taxon>
        <taxon>Fungi</taxon>
        <taxon>Dikarya</taxon>
        <taxon>Basidiomycota</taxon>
        <taxon>Agaricomycotina</taxon>
        <taxon>Agaricomycetes</taxon>
        <taxon>Cantharellales</taxon>
        <taxon>Tulasnellaceae</taxon>
        <taxon>Tulasnella</taxon>
    </lineage>
</organism>
<reference evidence="2" key="2">
    <citation type="submission" date="2015-01" db="EMBL/GenBank/DDBJ databases">
        <title>Evolutionary Origins and Diversification of the Mycorrhizal Mutualists.</title>
        <authorList>
            <consortium name="DOE Joint Genome Institute"/>
            <consortium name="Mycorrhizal Genomics Consortium"/>
            <person name="Kohler A."/>
            <person name="Kuo A."/>
            <person name="Nagy L.G."/>
            <person name="Floudas D."/>
            <person name="Copeland A."/>
            <person name="Barry K.W."/>
            <person name="Cichocki N."/>
            <person name="Veneault-Fourrey C."/>
            <person name="LaButti K."/>
            <person name="Lindquist E.A."/>
            <person name="Lipzen A."/>
            <person name="Lundell T."/>
            <person name="Morin E."/>
            <person name="Murat C."/>
            <person name="Riley R."/>
            <person name="Ohm R."/>
            <person name="Sun H."/>
            <person name="Tunlid A."/>
            <person name="Henrissat B."/>
            <person name="Grigoriev I.V."/>
            <person name="Hibbett D.S."/>
            <person name="Martin F."/>
        </authorList>
    </citation>
    <scope>NUCLEOTIDE SEQUENCE [LARGE SCALE GENOMIC DNA]</scope>
    <source>
        <strain evidence="2">MUT 4182</strain>
    </source>
</reference>
<gene>
    <name evidence="1" type="ORF">M407DRAFT_12506</name>
</gene>
<dbReference type="HOGENOM" id="CLU_1125230_0_0_1"/>
<proteinExistence type="predicted"/>
<dbReference type="EMBL" id="KN823433">
    <property type="protein sequence ID" value="KIO17075.1"/>
    <property type="molecule type" value="Genomic_DNA"/>
</dbReference>
<accession>A0A0C3PR29</accession>
<sequence>MNRSTNNPRFPLFTWSNNWLRHICMVHLAIRARIGDRAQLVYERHILPVLSPGENYERSGDSLDLSIPAWVISTAAMCDTTVRTKDWYLELVIVFSITINKVSRVKGTQLPSVTHVLWTKEDGLILGVSTPTADNANPTGAASSIHHVHALGSTPPSTTIRLFNPVVIFFFCVLLRQDGQQAKKDVYGLVFKLLVLRNFSQQVNAIFQRPEYSRIEALNFLHVKGFKLACGNPRGSRRTNKGCDQSA</sequence>
<name>A0A0C3PR29_9AGAM</name>
<evidence type="ECO:0000313" key="1">
    <source>
        <dbReference type="EMBL" id="KIO17075.1"/>
    </source>
</evidence>
<dbReference type="Proteomes" id="UP000054248">
    <property type="component" value="Unassembled WGS sequence"/>
</dbReference>
<protein>
    <submittedName>
        <fullName evidence="1">Uncharacterized protein</fullName>
    </submittedName>
</protein>
<keyword evidence="2" id="KW-1185">Reference proteome</keyword>
<reference evidence="1 2" key="1">
    <citation type="submission" date="2014-04" db="EMBL/GenBank/DDBJ databases">
        <authorList>
            <consortium name="DOE Joint Genome Institute"/>
            <person name="Kuo A."/>
            <person name="Girlanda M."/>
            <person name="Perotto S."/>
            <person name="Kohler A."/>
            <person name="Nagy L.G."/>
            <person name="Floudas D."/>
            <person name="Copeland A."/>
            <person name="Barry K.W."/>
            <person name="Cichocki N."/>
            <person name="Veneault-Fourrey C."/>
            <person name="LaButti K."/>
            <person name="Lindquist E.A."/>
            <person name="Lipzen A."/>
            <person name="Lundell T."/>
            <person name="Morin E."/>
            <person name="Murat C."/>
            <person name="Sun H."/>
            <person name="Tunlid A."/>
            <person name="Henrissat B."/>
            <person name="Grigoriev I.V."/>
            <person name="Hibbett D.S."/>
            <person name="Martin F."/>
            <person name="Nordberg H.P."/>
            <person name="Cantor M.N."/>
            <person name="Hua S.X."/>
        </authorList>
    </citation>
    <scope>NUCLEOTIDE SEQUENCE [LARGE SCALE GENOMIC DNA]</scope>
    <source>
        <strain evidence="1 2">MUT 4182</strain>
    </source>
</reference>
<dbReference type="AlphaFoldDB" id="A0A0C3PR29"/>
<evidence type="ECO:0000313" key="2">
    <source>
        <dbReference type="Proteomes" id="UP000054248"/>
    </source>
</evidence>